<dbReference type="EMBL" id="MCIF01000002">
    <property type="protein sequence ID" value="RAQ95758.1"/>
    <property type="molecule type" value="Genomic_DNA"/>
</dbReference>
<organism evidence="2 3">
    <name type="scientific">Thermogemmatispora tikiterensis</name>
    <dbReference type="NCBI Taxonomy" id="1825093"/>
    <lineage>
        <taxon>Bacteria</taxon>
        <taxon>Bacillati</taxon>
        <taxon>Chloroflexota</taxon>
        <taxon>Ktedonobacteria</taxon>
        <taxon>Thermogemmatisporales</taxon>
        <taxon>Thermogemmatisporaceae</taxon>
        <taxon>Thermogemmatispora</taxon>
    </lineage>
</organism>
<dbReference type="InterPro" id="IPR009296">
    <property type="entry name" value="DUF951"/>
</dbReference>
<dbReference type="PANTHER" id="PTHR38455">
    <property type="entry name" value="HYPOTHETICAL CYTOSOLIC PROTEIN"/>
    <property type="match status" value="1"/>
</dbReference>
<gene>
    <name evidence="2" type="ORF">A4R35_09445</name>
</gene>
<dbReference type="RefSeq" id="WP_189362291.1">
    <property type="nucleotide sequence ID" value="NZ_MCIF01000002.1"/>
</dbReference>
<feature type="compositionally biased region" description="Basic and acidic residues" evidence="1">
    <location>
        <begin position="50"/>
        <end position="59"/>
    </location>
</feature>
<dbReference type="Proteomes" id="UP000248706">
    <property type="component" value="Unassembled WGS sequence"/>
</dbReference>
<dbReference type="PANTHER" id="PTHR38455:SF1">
    <property type="entry name" value="DUF951 DOMAIN-CONTAINING PROTEIN"/>
    <property type="match status" value="1"/>
</dbReference>
<evidence type="ECO:0000313" key="2">
    <source>
        <dbReference type="EMBL" id="RAQ95758.1"/>
    </source>
</evidence>
<dbReference type="AlphaFoldDB" id="A0A328VDC1"/>
<evidence type="ECO:0000256" key="1">
    <source>
        <dbReference type="SAM" id="MobiDB-lite"/>
    </source>
</evidence>
<dbReference type="Pfam" id="PF06107">
    <property type="entry name" value="DUF951"/>
    <property type="match status" value="1"/>
</dbReference>
<accession>A0A328VDC1</accession>
<evidence type="ECO:0008006" key="4">
    <source>
        <dbReference type="Google" id="ProtNLM"/>
    </source>
</evidence>
<keyword evidence="3" id="KW-1185">Reference proteome</keyword>
<sequence length="77" mass="8733">MPMHLELGDRLRLRKPHPCGGSTWQVVRLGADIGLRCETCGRRVLLPRSEVERRTKERLPPVTPPDDDPHAPSTFQP</sequence>
<name>A0A328VDC1_9CHLR</name>
<protein>
    <recommendedName>
        <fullName evidence="4">DUF951 domain-containing protein</fullName>
    </recommendedName>
</protein>
<feature type="region of interest" description="Disordered" evidence="1">
    <location>
        <begin position="50"/>
        <end position="77"/>
    </location>
</feature>
<proteinExistence type="predicted"/>
<reference evidence="2 3" key="1">
    <citation type="submission" date="2016-08" db="EMBL/GenBank/DDBJ databases">
        <title>Analysis of Carbohydrate Active Enzymes in Thermogemmatispora T81 Reveals Carbohydrate Degradation Ability.</title>
        <authorList>
            <person name="Tomazini A."/>
            <person name="Lal S."/>
            <person name="Stott M."/>
            <person name="Henrissat B."/>
            <person name="Polikarpov I."/>
            <person name="Sparling R."/>
            <person name="Levin D.B."/>
        </authorList>
    </citation>
    <scope>NUCLEOTIDE SEQUENCE [LARGE SCALE GENOMIC DNA]</scope>
    <source>
        <strain evidence="2 3">T81</strain>
    </source>
</reference>
<comment type="caution">
    <text evidence="2">The sequence shown here is derived from an EMBL/GenBank/DDBJ whole genome shotgun (WGS) entry which is preliminary data.</text>
</comment>
<evidence type="ECO:0000313" key="3">
    <source>
        <dbReference type="Proteomes" id="UP000248706"/>
    </source>
</evidence>